<accession>A0A8K0URM4</accession>
<sequence>MFWKHEPGKAEDEDVVGSSSQQPCLDPGAHHRPGGYVSLTIHTVAVDTDPSPKNIAIFRLPFQGTIVDPLSAKEGMDYDASINAWTAVQSVVDSIPRRKGLENTLGRYALQAMKEYRVEIGRTLLDAVPGVHFTFLDPTMGTEQDIVSDATSLVKSFQDRGIPSEQVVISVCRRCQSRYEPLLRHQHRYPQRKLASAQRNALKRQGYTRT</sequence>
<proteinExistence type="predicted"/>
<reference evidence="2" key="1">
    <citation type="journal article" date="2021" name="New Phytol.">
        <title>Evolutionary innovations through gain and loss of genes in the ectomycorrhizal Boletales.</title>
        <authorList>
            <person name="Wu G."/>
            <person name="Miyauchi S."/>
            <person name="Morin E."/>
            <person name="Kuo A."/>
            <person name="Drula E."/>
            <person name="Varga T."/>
            <person name="Kohler A."/>
            <person name="Feng B."/>
            <person name="Cao Y."/>
            <person name="Lipzen A."/>
            <person name="Daum C."/>
            <person name="Hundley H."/>
            <person name="Pangilinan J."/>
            <person name="Johnson J."/>
            <person name="Barry K."/>
            <person name="LaButti K."/>
            <person name="Ng V."/>
            <person name="Ahrendt S."/>
            <person name="Min B."/>
            <person name="Choi I.G."/>
            <person name="Park H."/>
            <person name="Plett J.M."/>
            <person name="Magnuson J."/>
            <person name="Spatafora J.W."/>
            <person name="Nagy L.G."/>
            <person name="Henrissat B."/>
            <person name="Grigoriev I.V."/>
            <person name="Yang Z.L."/>
            <person name="Xu J."/>
            <person name="Martin F.M."/>
        </authorList>
    </citation>
    <scope>NUCLEOTIDE SEQUENCE</scope>
    <source>
        <strain evidence="2">KKN 215</strain>
    </source>
</reference>
<dbReference type="EMBL" id="JAEVFJ010000011">
    <property type="protein sequence ID" value="KAH8101703.1"/>
    <property type="molecule type" value="Genomic_DNA"/>
</dbReference>
<organism evidence="2 3">
    <name type="scientific">Cristinia sonorae</name>
    <dbReference type="NCBI Taxonomy" id="1940300"/>
    <lineage>
        <taxon>Eukaryota</taxon>
        <taxon>Fungi</taxon>
        <taxon>Dikarya</taxon>
        <taxon>Basidiomycota</taxon>
        <taxon>Agaricomycotina</taxon>
        <taxon>Agaricomycetes</taxon>
        <taxon>Agaricomycetidae</taxon>
        <taxon>Agaricales</taxon>
        <taxon>Pleurotineae</taxon>
        <taxon>Stephanosporaceae</taxon>
        <taxon>Cristinia</taxon>
    </lineage>
</organism>
<comment type="caution">
    <text evidence="2">The sequence shown here is derived from an EMBL/GenBank/DDBJ whole genome shotgun (WGS) entry which is preliminary data.</text>
</comment>
<name>A0A8K0URM4_9AGAR</name>
<evidence type="ECO:0000313" key="2">
    <source>
        <dbReference type="EMBL" id="KAH8101703.1"/>
    </source>
</evidence>
<protein>
    <submittedName>
        <fullName evidence="2">Uncharacterized protein</fullName>
    </submittedName>
</protein>
<evidence type="ECO:0000256" key="1">
    <source>
        <dbReference type="SAM" id="MobiDB-lite"/>
    </source>
</evidence>
<feature type="compositionally biased region" description="Basic and acidic residues" evidence="1">
    <location>
        <begin position="1"/>
        <end position="10"/>
    </location>
</feature>
<evidence type="ECO:0000313" key="3">
    <source>
        <dbReference type="Proteomes" id="UP000813824"/>
    </source>
</evidence>
<feature type="region of interest" description="Disordered" evidence="1">
    <location>
        <begin position="1"/>
        <end position="29"/>
    </location>
</feature>
<keyword evidence="3" id="KW-1185">Reference proteome</keyword>
<dbReference type="Proteomes" id="UP000813824">
    <property type="component" value="Unassembled WGS sequence"/>
</dbReference>
<gene>
    <name evidence="2" type="ORF">BXZ70DRAFT_70762</name>
</gene>
<dbReference type="AlphaFoldDB" id="A0A8K0URM4"/>